<dbReference type="InterPro" id="IPR018925">
    <property type="entry name" value="XtmA-like_N"/>
</dbReference>
<accession>A0ABY8R0N8</accession>
<evidence type="ECO:0000313" key="2">
    <source>
        <dbReference type="EMBL" id="WGX74878.1"/>
    </source>
</evidence>
<evidence type="ECO:0000259" key="1">
    <source>
        <dbReference type="Pfam" id="PF10668"/>
    </source>
</evidence>
<dbReference type="EMBL" id="CP124685">
    <property type="protein sequence ID" value="WGX74878.1"/>
    <property type="molecule type" value="Genomic_DNA"/>
</dbReference>
<organism evidence="2 3">
    <name type="scientific">Paraclostridium bifermentans</name>
    <name type="common">Clostridium bifermentans</name>
    <dbReference type="NCBI Taxonomy" id="1490"/>
    <lineage>
        <taxon>Bacteria</taxon>
        <taxon>Bacillati</taxon>
        <taxon>Bacillota</taxon>
        <taxon>Clostridia</taxon>
        <taxon>Peptostreptococcales</taxon>
        <taxon>Peptostreptococcaceae</taxon>
        <taxon>Paraclostridium</taxon>
    </lineage>
</organism>
<protein>
    <submittedName>
        <fullName evidence="2">Phage terminase small subunit-related protein</fullName>
    </submittedName>
</protein>
<proteinExistence type="predicted"/>
<feature type="domain" description="PBSX phage terminase small subunit-like N-terminal" evidence="1">
    <location>
        <begin position="1"/>
        <end position="60"/>
    </location>
</feature>
<dbReference type="Proteomes" id="UP001239169">
    <property type="component" value="Chromosome"/>
</dbReference>
<dbReference type="Pfam" id="PF10668">
    <property type="entry name" value="Phage_terminase"/>
    <property type="match status" value="1"/>
</dbReference>
<keyword evidence="3" id="KW-1185">Reference proteome</keyword>
<reference evidence="2 3" key="1">
    <citation type="submission" date="2023-04" db="EMBL/GenBank/DDBJ databases">
        <title>Bacteria Genome Submission.</title>
        <authorList>
            <person name="Isaac P."/>
        </authorList>
    </citation>
    <scope>NUCLEOTIDE SEQUENCE [LARGE SCALE GENOMIC DNA]</scope>
    <source>
        <strain evidence="2 3">SampleS7P1</strain>
    </source>
</reference>
<sequence length="98" mass="11221">MARVRSPNRDKAYDIYKEHNGNIDLVEIANTLGISAGTVRGWKNKDSWESQLNGTFHNNKERSKKKKAVSQVIKMLLVLLVINMQLRQASLKVYSLIH</sequence>
<evidence type="ECO:0000313" key="3">
    <source>
        <dbReference type="Proteomes" id="UP001239169"/>
    </source>
</evidence>
<name>A0ABY8R0N8_PARBF</name>
<gene>
    <name evidence="2" type="ORF">QJS64_12150</name>
</gene>